<keyword evidence="3" id="KW-1185">Reference proteome</keyword>
<evidence type="ECO:0000313" key="2">
    <source>
        <dbReference type="EMBL" id="KAH7045143.1"/>
    </source>
</evidence>
<name>A0ABQ8G7P2_9PEZI</name>
<proteinExistence type="predicted"/>
<comment type="caution">
    <text evidence="2">The sequence shown here is derived from an EMBL/GenBank/DDBJ whole genome shotgun (WGS) entry which is preliminary data.</text>
</comment>
<feature type="signal peptide" evidence="1">
    <location>
        <begin position="1"/>
        <end position="20"/>
    </location>
</feature>
<evidence type="ECO:0000256" key="1">
    <source>
        <dbReference type="SAM" id="SignalP"/>
    </source>
</evidence>
<feature type="chain" id="PRO_5046654065" evidence="1">
    <location>
        <begin position="21"/>
        <end position="157"/>
    </location>
</feature>
<gene>
    <name evidence="2" type="ORF">B0J12DRAFT_669698</name>
</gene>
<dbReference type="EMBL" id="JAGTJR010000019">
    <property type="protein sequence ID" value="KAH7045143.1"/>
    <property type="molecule type" value="Genomic_DNA"/>
</dbReference>
<dbReference type="Proteomes" id="UP000774617">
    <property type="component" value="Unassembled WGS sequence"/>
</dbReference>
<accession>A0ABQ8G7P2</accession>
<keyword evidence="1" id="KW-0732">Signal</keyword>
<sequence length="157" mass="16190">MKFTVSALVAAFCAVGPAAATIGDGTTGASGIVTAYPLGLSTDEFVCEKRFTVKAVKEQAKLASKFVPAADGTAAKGAPDGWPKVFKPTADSTVLHGCSGTVYQFPLTDPAFTGGKEGSDFLLIEADYAGDKIELCNAVTTGANGDLVECDHHRNEL</sequence>
<organism evidence="2 3">
    <name type="scientific">Macrophomina phaseolina</name>
    <dbReference type="NCBI Taxonomy" id="35725"/>
    <lineage>
        <taxon>Eukaryota</taxon>
        <taxon>Fungi</taxon>
        <taxon>Dikarya</taxon>
        <taxon>Ascomycota</taxon>
        <taxon>Pezizomycotina</taxon>
        <taxon>Dothideomycetes</taxon>
        <taxon>Dothideomycetes incertae sedis</taxon>
        <taxon>Botryosphaeriales</taxon>
        <taxon>Botryosphaeriaceae</taxon>
        <taxon>Macrophomina</taxon>
    </lineage>
</organism>
<reference evidence="2 3" key="1">
    <citation type="journal article" date="2021" name="Nat. Commun.">
        <title>Genetic determinants of endophytism in the Arabidopsis root mycobiome.</title>
        <authorList>
            <person name="Mesny F."/>
            <person name="Miyauchi S."/>
            <person name="Thiergart T."/>
            <person name="Pickel B."/>
            <person name="Atanasova L."/>
            <person name="Karlsson M."/>
            <person name="Huettel B."/>
            <person name="Barry K.W."/>
            <person name="Haridas S."/>
            <person name="Chen C."/>
            <person name="Bauer D."/>
            <person name="Andreopoulos W."/>
            <person name="Pangilinan J."/>
            <person name="LaButti K."/>
            <person name="Riley R."/>
            <person name="Lipzen A."/>
            <person name="Clum A."/>
            <person name="Drula E."/>
            <person name="Henrissat B."/>
            <person name="Kohler A."/>
            <person name="Grigoriev I.V."/>
            <person name="Martin F.M."/>
            <person name="Hacquard S."/>
        </authorList>
    </citation>
    <scope>NUCLEOTIDE SEQUENCE [LARGE SCALE GENOMIC DNA]</scope>
    <source>
        <strain evidence="2 3">MPI-SDFR-AT-0080</strain>
    </source>
</reference>
<dbReference type="Gene3D" id="3.10.450.30">
    <property type="entry name" value="Microbial ribonucleases"/>
    <property type="match status" value="1"/>
</dbReference>
<protein>
    <submittedName>
        <fullName evidence="2">Uncharacterized protein</fullName>
    </submittedName>
</protein>
<evidence type="ECO:0000313" key="3">
    <source>
        <dbReference type="Proteomes" id="UP000774617"/>
    </source>
</evidence>